<dbReference type="Proteomes" id="UP000035642">
    <property type="component" value="Unassembled WGS sequence"/>
</dbReference>
<proteinExistence type="predicted"/>
<reference evidence="2" key="2">
    <citation type="submission" date="2017-02" db="UniProtKB">
        <authorList>
            <consortium name="WormBaseParasite"/>
        </authorList>
    </citation>
    <scope>IDENTIFICATION</scope>
</reference>
<protein>
    <submittedName>
        <fullName evidence="2">DUF1585 domain-containing protein</fullName>
    </submittedName>
</protein>
<dbReference type="AlphaFoldDB" id="A0A0K0DQ76"/>
<reference evidence="1" key="1">
    <citation type="submission" date="2012-09" db="EMBL/GenBank/DDBJ databases">
        <authorList>
            <person name="Martin A.A."/>
        </authorList>
    </citation>
    <scope>NUCLEOTIDE SEQUENCE</scope>
</reference>
<organism evidence="1 2">
    <name type="scientific">Angiostrongylus cantonensis</name>
    <name type="common">Rat lungworm</name>
    <dbReference type="NCBI Taxonomy" id="6313"/>
    <lineage>
        <taxon>Eukaryota</taxon>
        <taxon>Metazoa</taxon>
        <taxon>Ecdysozoa</taxon>
        <taxon>Nematoda</taxon>
        <taxon>Chromadorea</taxon>
        <taxon>Rhabditida</taxon>
        <taxon>Rhabditina</taxon>
        <taxon>Rhabditomorpha</taxon>
        <taxon>Strongyloidea</taxon>
        <taxon>Metastrongylidae</taxon>
        <taxon>Angiostrongylus</taxon>
    </lineage>
</organism>
<evidence type="ECO:0000313" key="2">
    <source>
        <dbReference type="WBParaSite" id="ACAC_0001391501-mRNA-1"/>
    </source>
</evidence>
<accession>A0A0K0DQ76</accession>
<evidence type="ECO:0000313" key="1">
    <source>
        <dbReference type="Proteomes" id="UP000035642"/>
    </source>
</evidence>
<name>A0A0K0DQ76_ANGCA</name>
<keyword evidence="1" id="KW-1185">Reference proteome</keyword>
<sequence>MVDEAVACSLYGRDPNCVDFKRKVNAEYQYLTEELVRLAGDRFVSSAIQQVIDTSPSSSFGRLSGECGRPSLGGLLMNRLYDPQAPSPPHCRSE</sequence>
<dbReference type="WBParaSite" id="ACAC_0001391501-mRNA-1">
    <property type="protein sequence ID" value="ACAC_0001391501-mRNA-1"/>
    <property type="gene ID" value="ACAC_0001391501"/>
</dbReference>